<accession>A0A0C3FG88</accession>
<dbReference type="OrthoDB" id="10251048at2759"/>
<dbReference type="InParanoid" id="A0A0C3FG88"/>
<dbReference type="AlphaFoldDB" id="A0A0C3FG88"/>
<dbReference type="InterPro" id="IPR050324">
    <property type="entry name" value="CDP-alcohol_PTase-I"/>
</dbReference>
<dbReference type="Proteomes" id="UP000054166">
    <property type="component" value="Unassembled WGS sequence"/>
</dbReference>
<dbReference type="PANTHER" id="PTHR14269">
    <property type="entry name" value="CDP-DIACYLGLYCEROL--GLYCEROL-3-PHOSPHATE 3-PHOSPHATIDYLTRANSFERASE-RELATED"/>
    <property type="match status" value="1"/>
</dbReference>
<keyword evidence="2" id="KW-1185">Reference proteome</keyword>
<dbReference type="NCBIfam" id="TIGR01460">
    <property type="entry name" value="HAD-SF-IIA"/>
    <property type="match status" value="1"/>
</dbReference>
<dbReference type="InterPro" id="IPR006357">
    <property type="entry name" value="HAD-SF_hydro_IIA"/>
</dbReference>
<dbReference type="GO" id="GO:0005739">
    <property type="term" value="C:mitochondrion"/>
    <property type="evidence" value="ECO:0007669"/>
    <property type="project" value="TreeGrafter"/>
</dbReference>
<dbReference type="InterPro" id="IPR023214">
    <property type="entry name" value="HAD_sf"/>
</dbReference>
<dbReference type="InterPro" id="IPR036412">
    <property type="entry name" value="HAD-like_sf"/>
</dbReference>
<organism evidence="1 2">
    <name type="scientific">Piloderma croceum (strain F 1598)</name>
    <dbReference type="NCBI Taxonomy" id="765440"/>
    <lineage>
        <taxon>Eukaryota</taxon>
        <taxon>Fungi</taxon>
        <taxon>Dikarya</taxon>
        <taxon>Basidiomycota</taxon>
        <taxon>Agaricomycotina</taxon>
        <taxon>Agaricomycetes</taxon>
        <taxon>Agaricomycetidae</taxon>
        <taxon>Atheliales</taxon>
        <taxon>Atheliaceae</taxon>
        <taxon>Piloderma</taxon>
    </lineage>
</organism>
<gene>
    <name evidence="1" type="ORF">PILCRDRAFT_823860</name>
</gene>
<dbReference type="Pfam" id="PF13344">
    <property type="entry name" value="Hydrolase_6"/>
    <property type="match status" value="1"/>
</dbReference>
<name>A0A0C3FG88_PILCF</name>
<evidence type="ECO:0008006" key="3">
    <source>
        <dbReference type="Google" id="ProtNLM"/>
    </source>
</evidence>
<sequence>MNNPSLLRSVIHKRSGIRGILCSQLQIPGPAVRRCLHNSPLVRSLKIPPLAFAFDIDGVLLRGDKVIPQARRALAILEGDNSYRTKIPYILVTNGGGMSEEMRCHKLSKMLDFEIKTSQLIQAHTILKSVVQKYANSPVLVVGGKYDVLRKVAEGYGFKHAYTTLDVHAWNSSVWPFHTLSPEERASTKEVDFSRTPISAIFIFHDPRNWSLDTQIICDILQSGGIIGGPHLAPSDRKPIELVFCNPDLIWKSDFDRPRLGQGAFKASFLAVYKELTGSTYPYLQYGKPTAETYRFAERVLTDRIQELYGVRRLPSVYMIGDNPESDIAGANVARWNSVLVHTGVYEPTRGPPTHEPTHEASDVEQAVKWAMDREIPT</sequence>
<dbReference type="Gene3D" id="3.40.50.1000">
    <property type="entry name" value="HAD superfamily/HAD-like"/>
    <property type="match status" value="2"/>
</dbReference>
<dbReference type="EMBL" id="KN833012">
    <property type="protein sequence ID" value="KIM78996.1"/>
    <property type="molecule type" value="Genomic_DNA"/>
</dbReference>
<reference evidence="1 2" key="1">
    <citation type="submission" date="2014-04" db="EMBL/GenBank/DDBJ databases">
        <authorList>
            <consortium name="DOE Joint Genome Institute"/>
            <person name="Kuo A."/>
            <person name="Tarkka M."/>
            <person name="Buscot F."/>
            <person name="Kohler A."/>
            <person name="Nagy L.G."/>
            <person name="Floudas D."/>
            <person name="Copeland A."/>
            <person name="Barry K.W."/>
            <person name="Cichocki N."/>
            <person name="Veneault-Fourrey C."/>
            <person name="LaButti K."/>
            <person name="Lindquist E.A."/>
            <person name="Lipzen A."/>
            <person name="Lundell T."/>
            <person name="Morin E."/>
            <person name="Murat C."/>
            <person name="Sun H."/>
            <person name="Tunlid A."/>
            <person name="Henrissat B."/>
            <person name="Grigoriev I.V."/>
            <person name="Hibbett D.S."/>
            <person name="Martin F."/>
            <person name="Nordberg H.P."/>
            <person name="Cantor M.N."/>
            <person name="Hua S.X."/>
        </authorList>
    </citation>
    <scope>NUCLEOTIDE SEQUENCE [LARGE SCALE GENOMIC DNA]</scope>
    <source>
        <strain evidence="1 2">F 1598</strain>
    </source>
</reference>
<dbReference type="HOGENOM" id="CLU_030880_3_1_1"/>
<proteinExistence type="predicted"/>
<evidence type="ECO:0000313" key="2">
    <source>
        <dbReference type="Proteomes" id="UP000054166"/>
    </source>
</evidence>
<dbReference type="PANTHER" id="PTHR14269:SF4">
    <property type="entry name" value="CAT EYE SYNDROME CRITICAL REGION PROTEIN 5"/>
    <property type="match status" value="1"/>
</dbReference>
<dbReference type="SUPFAM" id="SSF56784">
    <property type="entry name" value="HAD-like"/>
    <property type="match status" value="1"/>
</dbReference>
<reference evidence="2" key="2">
    <citation type="submission" date="2015-01" db="EMBL/GenBank/DDBJ databases">
        <title>Evolutionary Origins and Diversification of the Mycorrhizal Mutualists.</title>
        <authorList>
            <consortium name="DOE Joint Genome Institute"/>
            <consortium name="Mycorrhizal Genomics Consortium"/>
            <person name="Kohler A."/>
            <person name="Kuo A."/>
            <person name="Nagy L.G."/>
            <person name="Floudas D."/>
            <person name="Copeland A."/>
            <person name="Barry K.W."/>
            <person name="Cichocki N."/>
            <person name="Veneault-Fourrey C."/>
            <person name="LaButti K."/>
            <person name="Lindquist E.A."/>
            <person name="Lipzen A."/>
            <person name="Lundell T."/>
            <person name="Morin E."/>
            <person name="Murat C."/>
            <person name="Riley R."/>
            <person name="Ohm R."/>
            <person name="Sun H."/>
            <person name="Tunlid A."/>
            <person name="Henrissat B."/>
            <person name="Grigoriev I.V."/>
            <person name="Hibbett D.S."/>
            <person name="Martin F."/>
        </authorList>
    </citation>
    <scope>NUCLEOTIDE SEQUENCE [LARGE SCALE GENOMIC DNA]</scope>
    <source>
        <strain evidence="2">F 1598</strain>
    </source>
</reference>
<dbReference type="STRING" id="765440.A0A0C3FG88"/>
<dbReference type="Pfam" id="PF13242">
    <property type="entry name" value="Hydrolase_like"/>
    <property type="match status" value="1"/>
</dbReference>
<protein>
    <recommendedName>
        <fullName evidence="3">HAD hydrolase</fullName>
    </recommendedName>
</protein>
<dbReference type="NCBIfam" id="TIGR01456">
    <property type="entry name" value="CECR5"/>
    <property type="match status" value="1"/>
</dbReference>
<dbReference type="InterPro" id="IPR006353">
    <property type="entry name" value="HAD-SF_hydro_IIA_CECR5"/>
</dbReference>
<dbReference type="GO" id="GO:0046474">
    <property type="term" value="P:glycerophospholipid biosynthetic process"/>
    <property type="evidence" value="ECO:0007669"/>
    <property type="project" value="TreeGrafter"/>
</dbReference>
<dbReference type="FunCoup" id="A0A0C3FG88">
    <property type="interactions" value="243"/>
</dbReference>
<evidence type="ECO:0000313" key="1">
    <source>
        <dbReference type="EMBL" id="KIM78996.1"/>
    </source>
</evidence>